<evidence type="ECO:0000313" key="2">
    <source>
        <dbReference type="Proteomes" id="UP001303587"/>
    </source>
</evidence>
<protein>
    <submittedName>
        <fullName evidence="1">Uncharacterized protein</fullName>
    </submittedName>
</protein>
<organism evidence="1 2">
    <name type="scientific">Methanolapillus millepedarum</name>
    <dbReference type="NCBI Taxonomy" id="3028296"/>
    <lineage>
        <taxon>Archaea</taxon>
        <taxon>Methanobacteriati</taxon>
        <taxon>Methanobacteriota</taxon>
        <taxon>Stenosarchaea group</taxon>
        <taxon>Methanomicrobia</taxon>
        <taxon>Methanosarcinales</taxon>
        <taxon>Methanosarcinaceae</taxon>
        <taxon>Methanolapillus</taxon>
    </lineage>
</organism>
<accession>A0AA96V4G6</accession>
<evidence type="ECO:0000313" key="1">
    <source>
        <dbReference type="EMBL" id="WNY25765.1"/>
    </source>
</evidence>
<dbReference type="AlphaFoldDB" id="A0AA96V4G6"/>
<dbReference type="Proteomes" id="UP001303587">
    <property type="component" value="Chromosome"/>
</dbReference>
<keyword evidence="2" id="KW-1185">Reference proteome</keyword>
<reference evidence="1 2" key="1">
    <citation type="submission" date="2023-07" db="EMBL/GenBank/DDBJ databases">
        <title>Closed genoem sequence of Methanosarcinaceae archaeon Ac7.</title>
        <authorList>
            <person name="Poehlein A."/>
            <person name="Protasov E."/>
            <person name="Platt K."/>
            <person name="Reeh H."/>
            <person name="Daniel R."/>
            <person name="Brune A."/>
        </authorList>
    </citation>
    <scope>NUCLEOTIDE SEQUENCE [LARGE SCALE GENOMIC DNA]</scope>
    <source>
        <strain evidence="1 2">Ac7</strain>
    </source>
</reference>
<sequence length="49" mass="5762">MTKNIKEKIKENKALMSFLIRVFFIFTQSPFATNLGTNLDKETLRVDIR</sequence>
<name>A0AA96V4G6_9EURY</name>
<gene>
    <name evidence="1" type="ORF">MsAc7_13260</name>
</gene>
<proteinExistence type="predicted"/>
<dbReference type="EMBL" id="CP131060">
    <property type="protein sequence ID" value="WNY25765.1"/>
    <property type="molecule type" value="Genomic_DNA"/>
</dbReference>